<dbReference type="AlphaFoldDB" id="A0A0F9LRE2"/>
<dbReference type="InterPro" id="IPR013216">
    <property type="entry name" value="Methyltransf_11"/>
</dbReference>
<feature type="domain" description="Methyltransferase type 11" evidence="3">
    <location>
        <begin position="75"/>
        <end position="135"/>
    </location>
</feature>
<evidence type="ECO:0000259" key="3">
    <source>
        <dbReference type="Pfam" id="PF08241"/>
    </source>
</evidence>
<protein>
    <recommendedName>
        <fullName evidence="3">Methyltransferase type 11 domain-containing protein</fullName>
    </recommendedName>
</protein>
<proteinExistence type="predicted"/>
<gene>
    <name evidence="4" type="ORF">LCGC14_1246020</name>
</gene>
<feature type="compositionally biased region" description="Basic and acidic residues" evidence="2">
    <location>
        <begin position="40"/>
        <end position="63"/>
    </location>
</feature>
<dbReference type="PANTHER" id="PTHR44068:SF11">
    <property type="entry name" value="GERANYL DIPHOSPHATE 2-C-METHYLTRANSFERASE"/>
    <property type="match status" value="1"/>
</dbReference>
<evidence type="ECO:0000256" key="1">
    <source>
        <dbReference type="ARBA" id="ARBA00022679"/>
    </source>
</evidence>
<dbReference type="SUPFAM" id="SSF53335">
    <property type="entry name" value="S-adenosyl-L-methionine-dependent methyltransferases"/>
    <property type="match status" value="1"/>
</dbReference>
<dbReference type="Pfam" id="PF08241">
    <property type="entry name" value="Methyltransf_11"/>
    <property type="match status" value="1"/>
</dbReference>
<evidence type="ECO:0000256" key="2">
    <source>
        <dbReference type="SAM" id="MobiDB-lite"/>
    </source>
</evidence>
<organism evidence="4">
    <name type="scientific">marine sediment metagenome</name>
    <dbReference type="NCBI Taxonomy" id="412755"/>
    <lineage>
        <taxon>unclassified sequences</taxon>
        <taxon>metagenomes</taxon>
        <taxon>ecological metagenomes</taxon>
    </lineage>
</organism>
<feature type="region of interest" description="Disordered" evidence="2">
    <location>
        <begin position="33"/>
        <end position="63"/>
    </location>
</feature>
<dbReference type="InterPro" id="IPR050447">
    <property type="entry name" value="Erg6_SMT_methyltransf"/>
</dbReference>
<dbReference type="PANTHER" id="PTHR44068">
    <property type="entry name" value="ZGC:194242"/>
    <property type="match status" value="1"/>
</dbReference>
<dbReference type="GO" id="GO:0008757">
    <property type="term" value="F:S-adenosylmethionine-dependent methyltransferase activity"/>
    <property type="evidence" value="ECO:0007669"/>
    <property type="project" value="InterPro"/>
</dbReference>
<dbReference type="InterPro" id="IPR029063">
    <property type="entry name" value="SAM-dependent_MTases_sf"/>
</dbReference>
<dbReference type="EMBL" id="LAZR01006778">
    <property type="protein sequence ID" value="KKM89701.1"/>
    <property type="molecule type" value="Genomic_DNA"/>
</dbReference>
<sequence>MNLAKNSKVLDIGTGFGAMAILLAINGLNVITGQPEEDPDQNKHEENHGEHQETYHHEHHELRNHEGYSLDWEENAKTVGVENQIKFQQLTIQNLPFSDNYFDGLFMYDTLQHVKNKQTSLNDCIRVIKPSGLICVIEWNEKSIKADYEKHGFKIDYIDPKDFLKREDILIETHPGEYVNIFIIRKI</sequence>
<dbReference type="Gene3D" id="3.40.50.150">
    <property type="entry name" value="Vaccinia Virus protein VP39"/>
    <property type="match status" value="1"/>
</dbReference>
<name>A0A0F9LRE2_9ZZZZ</name>
<keyword evidence="1" id="KW-0808">Transferase</keyword>
<comment type="caution">
    <text evidence="4">The sequence shown here is derived from an EMBL/GenBank/DDBJ whole genome shotgun (WGS) entry which is preliminary data.</text>
</comment>
<reference evidence="4" key="1">
    <citation type="journal article" date="2015" name="Nature">
        <title>Complex archaea that bridge the gap between prokaryotes and eukaryotes.</title>
        <authorList>
            <person name="Spang A."/>
            <person name="Saw J.H."/>
            <person name="Jorgensen S.L."/>
            <person name="Zaremba-Niedzwiedzka K."/>
            <person name="Martijn J."/>
            <person name="Lind A.E."/>
            <person name="van Eijk R."/>
            <person name="Schleper C."/>
            <person name="Guy L."/>
            <person name="Ettema T.J."/>
        </authorList>
    </citation>
    <scope>NUCLEOTIDE SEQUENCE</scope>
</reference>
<evidence type="ECO:0000313" key="4">
    <source>
        <dbReference type="EMBL" id="KKM89701.1"/>
    </source>
</evidence>
<accession>A0A0F9LRE2</accession>